<evidence type="ECO:0000313" key="4">
    <source>
        <dbReference type="Proteomes" id="UP000015241"/>
    </source>
</evidence>
<feature type="non-terminal residue" evidence="3">
    <location>
        <position position="1"/>
    </location>
</feature>
<dbReference type="Proteomes" id="UP000015241">
    <property type="component" value="Unassembled WGS sequence"/>
</dbReference>
<gene>
    <name evidence="3" type="ORF">FOMPIDRAFT_1023967</name>
</gene>
<keyword evidence="4" id="KW-1185">Reference proteome</keyword>
<dbReference type="Pfam" id="PF17667">
    <property type="entry name" value="Pkinase_fungal"/>
    <property type="match status" value="1"/>
</dbReference>
<protein>
    <recommendedName>
        <fullName evidence="2">Fungal-type protein kinase domain-containing protein</fullName>
    </recommendedName>
</protein>
<sequence>ISNIMWYRRGDEIIGVLCDWDLAEDQENGERRAVNIGQVEAAAPGPSGEGKGKSVSLRQSQHLPSQPSNQQDVEQPAATPENKVEARYRTSTGPFMAEELLLSNPPPAHKYRYDVESFFYVYVCGAATYRPDSDQKIFVIKDWDHESLKEISNAKFGFMRRMGQYKEVFEGAHADFQPAIGGFLVDMWIAFRQVALLSDEIEMIDYLGSLKPSRTLEEEMMIADKKQAQDDNITYQAFMKLLWEPELLAGASESPSA</sequence>
<feature type="domain" description="Fungal-type protein kinase" evidence="2">
    <location>
        <begin position="81"/>
        <end position="122"/>
    </location>
</feature>
<dbReference type="AlphaFoldDB" id="S8E6E2"/>
<reference evidence="3 4" key="1">
    <citation type="journal article" date="2012" name="Science">
        <title>The Paleozoic origin of enzymatic lignin decomposition reconstructed from 31 fungal genomes.</title>
        <authorList>
            <person name="Floudas D."/>
            <person name="Binder M."/>
            <person name="Riley R."/>
            <person name="Barry K."/>
            <person name="Blanchette R.A."/>
            <person name="Henrissat B."/>
            <person name="Martinez A.T."/>
            <person name="Otillar R."/>
            <person name="Spatafora J.W."/>
            <person name="Yadav J.S."/>
            <person name="Aerts A."/>
            <person name="Benoit I."/>
            <person name="Boyd A."/>
            <person name="Carlson A."/>
            <person name="Copeland A."/>
            <person name="Coutinho P.M."/>
            <person name="de Vries R.P."/>
            <person name="Ferreira P."/>
            <person name="Findley K."/>
            <person name="Foster B."/>
            <person name="Gaskell J."/>
            <person name="Glotzer D."/>
            <person name="Gorecki P."/>
            <person name="Heitman J."/>
            <person name="Hesse C."/>
            <person name="Hori C."/>
            <person name="Igarashi K."/>
            <person name="Jurgens J.A."/>
            <person name="Kallen N."/>
            <person name="Kersten P."/>
            <person name="Kohler A."/>
            <person name="Kuees U."/>
            <person name="Kumar T.K.A."/>
            <person name="Kuo A."/>
            <person name="LaButti K."/>
            <person name="Larrondo L.F."/>
            <person name="Lindquist E."/>
            <person name="Ling A."/>
            <person name="Lombard V."/>
            <person name="Lucas S."/>
            <person name="Lundell T."/>
            <person name="Martin R."/>
            <person name="McLaughlin D.J."/>
            <person name="Morgenstern I."/>
            <person name="Morin E."/>
            <person name="Murat C."/>
            <person name="Nagy L.G."/>
            <person name="Nolan M."/>
            <person name="Ohm R.A."/>
            <person name="Patyshakuliyeva A."/>
            <person name="Rokas A."/>
            <person name="Ruiz-Duenas F.J."/>
            <person name="Sabat G."/>
            <person name="Salamov A."/>
            <person name="Samejima M."/>
            <person name="Schmutz J."/>
            <person name="Slot J.C."/>
            <person name="St John F."/>
            <person name="Stenlid J."/>
            <person name="Sun H."/>
            <person name="Sun S."/>
            <person name="Syed K."/>
            <person name="Tsang A."/>
            <person name="Wiebenga A."/>
            <person name="Young D."/>
            <person name="Pisabarro A."/>
            <person name="Eastwood D.C."/>
            <person name="Martin F."/>
            <person name="Cullen D."/>
            <person name="Grigoriev I.V."/>
            <person name="Hibbett D.S."/>
        </authorList>
    </citation>
    <scope>NUCLEOTIDE SEQUENCE</scope>
    <source>
        <strain evidence="4">FP-58527</strain>
    </source>
</reference>
<dbReference type="InParanoid" id="S8E6E2"/>
<feature type="compositionally biased region" description="Polar residues" evidence="1">
    <location>
        <begin position="56"/>
        <end position="73"/>
    </location>
</feature>
<proteinExistence type="predicted"/>
<organism evidence="3 4">
    <name type="scientific">Fomitopsis schrenkii</name>
    <name type="common">Brown rot fungus</name>
    <dbReference type="NCBI Taxonomy" id="2126942"/>
    <lineage>
        <taxon>Eukaryota</taxon>
        <taxon>Fungi</taxon>
        <taxon>Dikarya</taxon>
        <taxon>Basidiomycota</taxon>
        <taxon>Agaricomycotina</taxon>
        <taxon>Agaricomycetes</taxon>
        <taxon>Polyporales</taxon>
        <taxon>Fomitopsis</taxon>
    </lineage>
</organism>
<evidence type="ECO:0000259" key="2">
    <source>
        <dbReference type="Pfam" id="PF17667"/>
    </source>
</evidence>
<evidence type="ECO:0000256" key="1">
    <source>
        <dbReference type="SAM" id="MobiDB-lite"/>
    </source>
</evidence>
<evidence type="ECO:0000313" key="3">
    <source>
        <dbReference type="EMBL" id="EPT00198.1"/>
    </source>
</evidence>
<name>S8E6E2_FOMSC</name>
<dbReference type="OrthoDB" id="3262982at2759"/>
<dbReference type="EMBL" id="KE504151">
    <property type="protein sequence ID" value="EPT00198.1"/>
    <property type="molecule type" value="Genomic_DNA"/>
</dbReference>
<dbReference type="HOGENOM" id="CLU_080066_0_0_1"/>
<dbReference type="InterPro" id="IPR040976">
    <property type="entry name" value="Pkinase_fungal"/>
</dbReference>
<accession>S8E6E2</accession>
<feature type="region of interest" description="Disordered" evidence="1">
    <location>
        <begin position="36"/>
        <end position="83"/>
    </location>
</feature>